<dbReference type="GO" id="GO:0005789">
    <property type="term" value="C:endoplasmic reticulum membrane"/>
    <property type="evidence" value="ECO:0007669"/>
    <property type="project" value="TreeGrafter"/>
</dbReference>
<dbReference type="Pfam" id="PF09743">
    <property type="entry name" value="E3_UFM1_ligase"/>
    <property type="match status" value="1"/>
</dbReference>
<dbReference type="VEuPathDB" id="TriTrypDB:TcCLB.506247.160"/>
<feature type="domain" description="E3 UFM1-protein ligase 1-like N-terminal" evidence="1">
    <location>
        <begin position="5"/>
        <end position="272"/>
    </location>
</feature>
<reference evidence="2 3" key="1">
    <citation type="journal article" date="2018" name="Microb. Genom.">
        <title>Expanding an expanded genome: long-read sequencing of Trypanosoma cruzi.</title>
        <authorList>
            <person name="Berna L."/>
            <person name="Rodriguez M."/>
            <person name="Chiribao M.L."/>
            <person name="Parodi-Talice A."/>
            <person name="Pita S."/>
            <person name="Rijo G."/>
            <person name="Alvarez-Valin F."/>
            <person name="Robello C."/>
        </authorList>
    </citation>
    <scope>NUCLEOTIDE SEQUENCE [LARGE SCALE GENOMIC DNA]</scope>
    <source>
        <strain evidence="2 3">Dm28c</strain>
    </source>
</reference>
<accession>A0A2V2V215</accession>
<comment type="caution">
    <text evidence="2">The sequence shown here is derived from an EMBL/GenBank/DDBJ whole genome shotgun (WGS) entry which is preliminary data.</text>
</comment>
<evidence type="ECO:0000313" key="2">
    <source>
        <dbReference type="EMBL" id="PWU89108.1"/>
    </source>
</evidence>
<dbReference type="VEuPathDB" id="TriTrypDB:TcCL_NonESM04329"/>
<dbReference type="InterPro" id="IPR018611">
    <property type="entry name" value="Ufl1"/>
</dbReference>
<dbReference type="PANTHER" id="PTHR31057">
    <property type="entry name" value="E3 UFM1-PROTEIN LIGASE 1"/>
    <property type="match status" value="1"/>
</dbReference>
<dbReference type="EMBL" id="PRFA01000063">
    <property type="protein sequence ID" value="PWU89108.1"/>
    <property type="molecule type" value="Genomic_DNA"/>
</dbReference>
<dbReference type="VEuPathDB" id="TriTrypDB:C3747_103g78"/>
<dbReference type="VEuPathDB" id="TriTrypDB:C4B63_63g28"/>
<dbReference type="VEuPathDB" id="TriTrypDB:BCY84_07462"/>
<dbReference type="GO" id="GO:0061666">
    <property type="term" value="F:UFM1 ligase activity"/>
    <property type="evidence" value="ECO:0007669"/>
    <property type="project" value="InterPro"/>
</dbReference>
<dbReference type="VEuPathDB" id="TriTrypDB:TcG_04841"/>
<name>A0A2V2V215_TRYCR</name>
<sequence>MCDTDLSELVKKFQAIQRQTFPDQIGERNVVEIINVLREKQLVDLLYTLDGKEYLTWDQLRREVVDEIVFNGGRMNVVDLPGSLNVHFTHIERVLQDVLEDPTIRIESGELLTDEYLDSTIQAAADVLKENGFLSIAEFAKTHRFSSVFAQDLLMKAVESQRLRAVAERSAMYTTQFVNSQKAILRAGLMAATRPVNLTTFFERHNLFVPLMDPVIDAVRAELPGKIVGGVYVPTYFEVTRAEQVENVYLSNGFIEYASLHQHGISQAKEFLLGKYNPVVEGSAARTATGTEVRKRRGRRNQNADATVEAAPVARSETHPNAGHALSSCFVSDRFLANLVALEDLAHGDTLALDLSLHLPSAVSFEKDSNVLLRRLRELHPVINSCIVLDGGLLVHEAALDKFRARLRVVFEESFKQGGKRKRSKTSESAASGDEKEQSVLRVLADVTGLSLEEYSTALEDLSSQWREITRDIYDELAAALEQQASVDLKRMRSKLQVSLGVSWVDLFVVSKGVLWSKSHMDEAASTAVSRHVLTTRVLPMVGDIILNESLDVAELFERVSAVLTPGQPSIVTLQKALQVFPEKHRRPLLPMIEAANGRSVENFMSILQELCTSGQIAISSFYQPNKKLEREALAALKKRLLERVEKGTFGTDFAQSGVLFASICSFFLYTHFHVYVELPGRVVGSAVELIAREAAEVGGVLQECYQLITGAISGKELSTESLVRLEEVRRMALEGALVSL</sequence>
<evidence type="ECO:0000313" key="3">
    <source>
        <dbReference type="Proteomes" id="UP000246121"/>
    </source>
</evidence>
<dbReference type="OrthoDB" id="10258297at2759"/>
<dbReference type="VEuPathDB" id="TriTrypDB:Tc_MARK_6116"/>
<proteinExistence type="predicted"/>
<dbReference type="VEuPathDB" id="TriTrypDB:ECC02_000419"/>
<dbReference type="VEuPathDB" id="TriTrypDB:TCSYLVIO_004593"/>
<dbReference type="PANTHER" id="PTHR31057:SF0">
    <property type="entry name" value="E3 UFM1-PROTEIN LIGASE 1"/>
    <property type="match status" value="1"/>
</dbReference>
<dbReference type="GO" id="GO:0032434">
    <property type="term" value="P:regulation of proteasomal ubiquitin-dependent protein catabolic process"/>
    <property type="evidence" value="ECO:0007669"/>
    <property type="project" value="TreeGrafter"/>
</dbReference>
<dbReference type="GO" id="GO:1990592">
    <property type="term" value="P:protein K69-linked ufmylation"/>
    <property type="evidence" value="ECO:0007669"/>
    <property type="project" value="TreeGrafter"/>
</dbReference>
<organism evidence="2 3">
    <name type="scientific">Trypanosoma cruzi</name>
    <dbReference type="NCBI Taxonomy" id="5693"/>
    <lineage>
        <taxon>Eukaryota</taxon>
        <taxon>Discoba</taxon>
        <taxon>Euglenozoa</taxon>
        <taxon>Kinetoplastea</taxon>
        <taxon>Metakinetoplastina</taxon>
        <taxon>Trypanosomatida</taxon>
        <taxon>Trypanosomatidae</taxon>
        <taxon>Trypanosoma</taxon>
        <taxon>Schizotrypanum</taxon>
    </lineage>
</organism>
<dbReference type="GO" id="GO:0034976">
    <property type="term" value="P:response to endoplasmic reticulum stress"/>
    <property type="evidence" value="ECO:0007669"/>
    <property type="project" value="TreeGrafter"/>
</dbReference>
<protein>
    <recommendedName>
        <fullName evidence="1">E3 UFM1-protein ligase 1-like N-terminal domain-containing protein</fullName>
    </recommendedName>
</protein>
<dbReference type="Proteomes" id="UP000246121">
    <property type="component" value="Unassembled WGS sequence"/>
</dbReference>
<dbReference type="InterPro" id="IPR056579">
    <property type="entry name" value="Ufl1_N"/>
</dbReference>
<gene>
    <name evidence="2" type="ORF">C4B63_63g28</name>
</gene>
<dbReference type="AlphaFoldDB" id="A0A2V2V215"/>
<dbReference type="VEuPathDB" id="TriTrypDB:TCDM_05976"/>
<evidence type="ECO:0000259" key="1">
    <source>
        <dbReference type="Pfam" id="PF09743"/>
    </source>
</evidence>
<dbReference type="VEuPathDB" id="TriTrypDB:TcBrA4_0012150"/>